<reference evidence="2 3" key="1">
    <citation type="submission" date="2014-04" db="EMBL/GenBank/DDBJ databases">
        <authorList>
            <consortium name="DOE Joint Genome Institute"/>
            <person name="Kuo A."/>
            <person name="Zuccaro A."/>
            <person name="Kohler A."/>
            <person name="Nagy L.G."/>
            <person name="Floudas D."/>
            <person name="Copeland A."/>
            <person name="Barry K.W."/>
            <person name="Cichocki N."/>
            <person name="Veneault-Fourrey C."/>
            <person name="LaButti K."/>
            <person name="Lindquist E.A."/>
            <person name="Lipzen A."/>
            <person name="Lundell T."/>
            <person name="Morin E."/>
            <person name="Murat C."/>
            <person name="Sun H."/>
            <person name="Tunlid A."/>
            <person name="Henrissat B."/>
            <person name="Grigoriev I.V."/>
            <person name="Hibbett D.S."/>
            <person name="Martin F."/>
            <person name="Nordberg H.P."/>
            <person name="Cantor M.N."/>
            <person name="Hua S.X."/>
        </authorList>
    </citation>
    <scope>NUCLEOTIDE SEQUENCE [LARGE SCALE GENOMIC DNA]</scope>
    <source>
        <strain evidence="2 3">MAFF 305830</strain>
    </source>
</reference>
<reference evidence="3" key="2">
    <citation type="submission" date="2015-01" db="EMBL/GenBank/DDBJ databases">
        <title>Evolutionary Origins and Diversification of the Mycorrhizal Mutualists.</title>
        <authorList>
            <consortium name="DOE Joint Genome Institute"/>
            <consortium name="Mycorrhizal Genomics Consortium"/>
            <person name="Kohler A."/>
            <person name="Kuo A."/>
            <person name="Nagy L.G."/>
            <person name="Floudas D."/>
            <person name="Copeland A."/>
            <person name="Barry K.W."/>
            <person name="Cichocki N."/>
            <person name="Veneault-Fourrey C."/>
            <person name="LaButti K."/>
            <person name="Lindquist E.A."/>
            <person name="Lipzen A."/>
            <person name="Lundell T."/>
            <person name="Morin E."/>
            <person name="Murat C."/>
            <person name="Riley R."/>
            <person name="Ohm R."/>
            <person name="Sun H."/>
            <person name="Tunlid A."/>
            <person name="Henrissat B."/>
            <person name="Grigoriev I.V."/>
            <person name="Hibbett D.S."/>
            <person name="Martin F."/>
        </authorList>
    </citation>
    <scope>NUCLEOTIDE SEQUENCE [LARGE SCALE GENOMIC DNA]</scope>
    <source>
        <strain evidence="3">MAFF 305830</strain>
    </source>
</reference>
<dbReference type="InterPro" id="IPR051681">
    <property type="entry name" value="Ser/Thr_Kinases-Pseudokinases"/>
</dbReference>
<accession>A0A0C3AT75</accession>
<keyword evidence="3" id="KW-1185">Reference proteome</keyword>
<dbReference type="Pfam" id="PF00069">
    <property type="entry name" value="Pkinase"/>
    <property type="match status" value="1"/>
</dbReference>
<dbReference type="InterPro" id="IPR011009">
    <property type="entry name" value="Kinase-like_dom_sf"/>
</dbReference>
<name>A0A0C3AT75_SERVB</name>
<dbReference type="HOGENOM" id="CLU_000288_7_18_1"/>
<evidence type="ECO:0000313" key="2">
    <source>
        <dbReference type="EMBL" id="KIM23219.1"/>
    </source>
</evidence>
<dbReference type="PIRSF" id="PIRSF000654">
    <property type="entry name" value="Integrin-linked_kinase"/>
    <property type="match status" value="1"/>
</dbReference>
<dbReference type="PROSITE" id="PS00108">
    <property type="entry name" value="PROTEIN_KINASE_ST"/>
    <property type="match status" value="1"/>
</dbReference>
<dbReference type="STRING" id="933852.A0A0C3AT75"/>
<protein>
    <recommendedName>
        <fullName evidence="1">Protein kinase domain-containing protein</fullName>
    </recommendedName>
</protein>
<dbReference type="InterPro" id="IPR008271">
    <property type="entry name" value="Ser/Thr_kinase_AS"/>
</dbReference>
<evidence type="ECO:0000313" key="3">
    <source>
        <dbReference type="Proteomes" id="UP000054097"/>
    </source>
</evidence>
<organism evidence="2 3">
    <name type="scientific">Serendipita vermifera MAFF 305830</name>
    <dbReference type="NCBI Taxonomy" id="933852"/>
    <lineage>
        <taxon>Eukaryota</taxon>
        <taxon>Fungi</taxon>
        <taxon>Dikarya</taxon>
        <taxon>Basidiomycota</taxon>
        <taxon>Agaricomycotina</taxon>
        <taxon>Agaricomycetes</taxon>
        <taxon>Sebacinales</taxon>
        <taxon>Serendipitaceae</taxon>
        <taxon>Serendipita</taxon>
    </lineage>
</organism>
<dbReference type="AlphaFoldDB" id="A0A0C3AT75"/>
<dbReference type="PANTHER" id="PTHR44329">
    <property type="entry name" value="SERINE/THREONINE-PROTEIN KINASE TNNI3K-RELATED"/>
    <property type="match status" value="1"/>
</dbReference>
<proteinExistence type="predicted"/>
<dbReference type="PROSITE" id="PS50011">
    <property type="entry name" value="PROTEIN_KINASE_DOM"/>
    <property type="match status" value="1"/>
</dbReference>
<feature type="domain" description="Protein kinase" evidence="1">
    <location>
        <begin position="12"/>
        <end position="287"/>
    </location>
</feature>
<dbReference type="EMBL" id="KN824341">
    <property type="protein sequence ID" value="KIM23219.1"/>
    <property type="molecule type" value="Genomic_DNA"/>
</dbReference>
<dbReference type="SUPFAM" id="SSF56112">
    <property type="entry name" value="Protein kinase-like (PK-like)"/>
    <property type="match status" value="1"/>
</dbReference>
<sequence length="292" mass="32539">MPPVDLTGQIRLLDRRPIFTGSYSQVYRGNFRSEDVAIKVIKAVSNTSLTTMRRKVNREREVWAALSHPNILPFYGFAEDAVFEPYGALISPWCQYGDASYFFAQYGGVLTVPQKIALWKGAIAGVSYLHSHKPTLVHGDIKPSNILIDQYGRAILCDFGLVRIFLDEGSSGMTTTTAHTGTERYLAPELVTGEDMEYPTMASDVYALGCIGLEFVFDRKVYAHRKHNLRGCLIDDIASGMPPAEEPSNITPETTDSWEIIQACWNPDPGARPLAWQMFETLSSPLPEVPDQ</sequence>
<dbReference type="GO" id="GO:0004674">
    <property type="term" value="F:protein serine/threonine kinase activity"/>
    <property type="evidence" value="ECO:0007669"/>
    <property type="project" value="TreeGrafter"/>
</dbReference>
<dbReference type="OrthoDB" id="346907at2759"/>
<dbReference type="Proteomes" id="UP000054097">
    <property type="component" value="Unassembled WGS sequence"/>
</dbReference>
<evidence type="ECO:0000259" key="1">
    <source>
        <dbReference type="PROSITE" id="PS50011"/>
    </source>
</evidence>
<dbReference type="SMART" id="SM00220">
    <property type="entry name" value="S_TKc"/>
    <property type="match status" value="1"/>
</dbReference>
<dbReference type="GO" id="GO:0005524">
    <property type="term" value="F:ATP binding"/>
    <property type="evidence" value="ECO:0007669"/>
    <property type="project" value="InterPro"/>
</dbReference>
<gene>
    <name evidence="2" type="ORF">M408DRAFT_332496</name>
</gene>
<dbReference type="Gene3D" id="1.10.510.10">
    <property type="entry name" value="Transferase(Phosphotransferase) domain 1"/>
    <property type="match status" value="1"/>
</dbReference>
<dbReference type="InterPro" id="IPR000719">
    <property type="entry name" value="Prot_kinase_dom"/>
</dbReference>